<protein>
    <submittedName>
        <fullName evidence="1">Uncharacterized protein</fullName>
    </submittedName>
</protein>
<sequence length="46" mass="5729">MEKMKKEEIRELAKKNIEDLFNVSINDIEVKHLESYETYYFNNFKR</sequence>
<comment type="caution">
    <text evidence="1">The sequence shown here is derived from an EMBL/GenBank/DDBJ whole genome shotgun (WGS) entry which is preliminary data.</text>
</comment>
<reference evidence="1" key="1">
    <citation type="journal article" date="2015" name="Nature">
        <title>Complex archaea that bridge the gap between prokaryotes and eukaryotes.</title>
        <authorList>
            <person name="Spang A."/>
            <person name="Saw J.H."/>
            <person name="Jorgensen S.L."/>
            <person name="Zaremba-Niedzwiedzka K."/>
            <person name="Martijn J."/>
            <person name="Lind A.E."/>
            <person name="van Eijk R."/>
            <person name="Schleper C."/>
            <person name="Guy L."/>
            <person name="Ettema T.J."/>
        </authorList>
    </citation>
    <scope>NUCLEOTIDE SEQUENCE</scope>
</reference>
<gene>
    <name evidence="1" type="ORF">LCGC14_0720160</name>
</gene>
<proteinExistence type="predicted"/>
<dbReference type="AlphaFoldDB" id="A0A0F9QXM7"/>
<accession>A0A0F9QXM7</accession>
<name>A0A0F9QXM7_9ZZZZ</name>
<organism evidence="1">
    <name type="scientific">marine sediment metagenome</name>
    <dbReference type="NCBI Taxonomy" id="412755"/>
    <lineage>
        <taxon>unclassified sequences</taxon>
        <taxon>metagenomes</taxon>
        <taxon>ecological metagenomes</taxon>
    </lineage>
</organism>
<evidence type="ECO:0000313" key="1">
    <source>
        <dbReference type="EMBL" id="KKN41747.1"/>
    </source>
</evidence>
<dbReference type="EMBL" id="LAZR01001627">
    <property type="protein sequence ID" value="KKN41747.1"/>
    <property type="molecule type" value="Genomic_DNA"/>
</dbReference>